<sequence>MPPILEFFEEESFCWKFKHQGVSAKKDTIKESITKNSIKREKIANGISNKGSVQVIRIDFNDWSG</sequence>
<dbReference type="HOGENOM" id="CLU_2852538_0_0_1"/>
<protein>
    <submittedName>
        <fullName evidence="1">Uncharacterized protein</fullName>
    </submittedName>
</protein>
<organism evidence="1 2">
    <name type="scientific">Tetranychus urticae</name>
    <name type="common">Two-spotted spider mite</name>
    <dbReference type="NCBI Taxonomy" id="32264"/>
    <lineage>
        <taxon>Eukaryota</taxon>
        <taxon>Metazoa</taxon>
        <taxon>Ecdysozoa</taxon>
        <taxon>Arthropoda</taxon>
        <taxon>Chelicerata</taxon>
        <taxon>Arachnida</taxon>
        <taxon>Acari</taxon>
        <taxon>Acariformes</taxon>
        <taxon>Trombidiformes</taxon>
        <taxon>Prostigmata</taxon>
        <taxon>Eleutherengona</taxon>
        <taxon>Raphignathae</taxon>
        <taxon>Tetranychoidea</taxon>
        <taxon>Tetranychidae</taxon>
        <taxon>Tetranychus</taxon>
    </lineage>
</organism>
<reference evidence="1" key="2">
    <citation type="submission" date="2015-06" db="UniProtKB">
        <authorList>
            <consortium name="EnsemblMetazoa"/>
        </authorList>
    </citation>
    <scope>IDENTIFICATION</scope>
</reference>
<dbReference type="EMBL" id="CAEY01001957">
    <property type="status" value="NOT_ANNOTATED_CDS"/>
    <property type="molecule type" value="Genomic_DNA"/>
</dbReference>
<keyword evidence="2" id="KW-1185">Reference proteome</keyword>
<evidence type="ECO:0000313" key="2">
    <source>
        <dbReference type="Proteomes" id="UP000015104"/>
    </source>
</evidence>
<dbReference type="EnsemblMetazoa" id="tetur08g06020.1">
    <property type="protein sequence ID" value="tetur08g06020.1"/>
    <property type="gene ID" value="tetur08g06020"/>
</dbReference>
<dbReference type="AlphaFoldDB" id="T1KC14"/>
<proteinExistence type="predicted"/>
<dbReference type="Proteomes" id="UP000015104">
    <property type="component" value="Unassembled WGS sequence"/>
</dbReference>
<evidence type="ECO:0000313" key="1">
    <source>
        <dbReference type="EnsemblMetazoa" id="tetur08g06020.1"/>
    </source>
</evidence>
<name>T1KC14_TETUR</name>
<reference evidence="2" key="1">
    <citation type="submission" date="2011-08" db="EMBL/GenBank/DDBJ databases">
        <authorList>
            <person name="Rombauts S."/>
        </authorList>
    </citation>
    <scope>NUCLEOTIDE SEQUENCE</scope>
    <source>
        <strain evidence="2">London</strain>
    </source>
</reference>
<accession>T1KC14</accession>